<dbReference type="GO" id="GO:0005254">
    <property type="term" value="F:chloride channel activity"/>
    <property type="evidence" value="ECO:0007669"/>
    <property type="project" value="TreeGrafter"/>
</dbReference>
<evidence type="ECO:0000256" key="1">
    <source>
        <dbReference type="ARBA" id="ARBA00004141"/>
    </source>
</evidence>
<accession>H3AXX7</accession>
<dbReference type="GeneTree" id="ENSGT00940000165672"/>
<reference evidence="11" key="2">
    <citation type="submission" date="2025-08" db="UniProtKB">
        <authorList>
            <consortium name="Ensembl"/>
        </authorList>
    </citation>
    <scope>IDENTIFICATION</scope>
</reference>
<evidence type="ECO:0000313" key="12">
    <source>
        <dbReference type="Proteomes" id="UP000008672"/>
    </source>
</evidence>
<gene>
    <name evidence="11" type="primary">CLCC1</name>
</gene>
<dbReference type="GO" id="GO:0005783">
    <property type="term" value="C:endoplasmic reticulum"/>
    <property type="evidence" value="ECO:0007669"/>
    <property type="project" value="TreeGrafter"/>
</dbReference>
<dbReference type="AlphaFoldDB" id="H3AXX7"/>
<dbReference type="Ensembl" id="ENSLACT00000014598.1">
    <property type="protein sequence ID" value="ENSLACP00000014498.1"/>
    <property type="gene ID" value="ENSLACG00000012758.1"/>
</dbReference>
<feature type="transmembrane region" description="Helical" evidence="9">
    <location>
        <begin position="346"/>
        <end position="372"/>
    </location>
</feature>
<dbReference type="FunCoup" id="H3AXX7">
    <property type="interactions" value="1994"/>
</dbReference>
<comment type="similarity">
    <text evidence="2">Belongs to the chloride channel MCLC family.</text>
</comment>
<keyword evidence="6 9" id="KW-0472">Membrane</keyword>
<evidence type="ECO:0000256" key="10">
    <source>
        <dbReference type="SAM" id="SignalP"/>
    </source>
</evidence>
<feature type="region of interest" description="Disordered" evidence="8">
    <location>
        <begin position="396"/>
        <end position="420"/>
    </location>
</feature>
<evidence type="ECO:0000256" key="7">
    <source>
        <dbReference type="SAM" id="Coils"/>
    </source>
</evidence>
<feature type="coiled-coil region" evidence="7">
    <location>
        <begin position="67"/>
        <end position="94"/>
    </location>
</feature>
<dbReference type="Pfam" id="PF05934">
    <property type="entry name" value="MCLC"/>
    <property type="match status" value="1"/>
</dbReference>
<dbReference type="GO" id="GO:0016020">
    <property type="term" value="C:membrane"/>
    <property type="evidence" value="ECO:0007669"/>
    <property type="project" value="UniProtKB-SubCell"/>
</dbReference>
<dbReference type="eggNOG" id="ENOG502QSP7">
    <property type="taxonomic scope" value="Eukaryota"/>
</dbReference>
<dbReference type="EMBL" id="AFYH01087467">
    <property type="status" value="NOT_ANNOTATED_CDS"/>
    <property type="molecule type" value="Genomic_DNA"/>
</dbReference>
<protein>
    <recommendedName>
        <fullName evidence="3">Chloride channel CLIC-like protein 1</fullName>
    </recommendedName>
</protein>
<evidence type="ECO:0000256" key="8">
    <source>
        <dbReference type="SAM" id="MobiDB-lite"/>
    </source>
</evidence>
<dbReference type="EMBL" id="AFYH01087468">
    <property type="status" value="NOT_ANNOTATED_CDS"/>
    <property type="molecule type" value="Genomic_DNA"/>
</dbReference>
<keyword evidence="10" id="KW-0732">Signal</keyword>
<keyword evidence="4 9" id="KW-0812">Transmembrane</keyword>
<feature type="chain" id="PRO_5003580753" description="Chloride channel CLIC-like protein 1" evidence="10">
    <location>
        <begin position="17"/>
        <end position="420"/>
    </location>
</feature>
<evidence type="ECO:0000256" key="3">
    <source>
        <dbReference type="ARBA" id="ARBA00015571"/>
    </source>
</evidence>
<keyword evidence="5 9" id="KW-1133">Transmembrane helix</keyword>
<proteinExistence type="inferred from homology"/>
<evidence type="ECO:0000256" key="5">
    <source>
        <dbReference type="ARBA" id="ARBA00022989"/>
    </source>
</evidence>
<keyword evidence="7" id="KW-0175">Coiled coil</keyword>
<comment type="subcellular location">
    <subcellularLocation>
        <location evidence="1">Membrane</location>
        <topology evidence="1">Multi-pass membrane protein</topology>
    </subcellularLocation>
</comment>
<dbReference type="InterPro" id="IPR009231">
    <property type="entry name" value="Chloride_chnl_CLIC-like"/>
</dbReference>
<dbReference type="OMA" id="VQDDEWI"/>
<evidence type="ECO:0000256" key="6">
    <source>
        <dbReference type="ARBA" id="ARBA00023136"/>
    </source>
</evidence>
<evidence type="ECO:0000256" key="2">
    <source>
        <dbReference type="ARBA" id="ARBA00005944"/>
    </source>
</evidence>
<organism evidence="11 12">
    <name type="scientific">Latimeria chalumnae</name>
    <name type="common">Coelacanth</name>
    <dbReference type="NCBI Taxonomy" id="7897"/>
    <lineage>
        <taxon>Eukaryota</taxon>
        <taxon>Metazoa</taxon>
        <taxon>Chordata</taxon>
        <taxon>Craniata</taxon>
        <taxon>Vertebrata</taxon>
        <taxon>Euteleostomi</taxon>
        <taxon>Coelacanthiformes</taxon>
        <taxon>Coelacanthidae</taxon>
        <taxon>Latimeria</taxon>
    </lineage>
</organism>
<keyword evidence="12" id="KW-1185">Reference proteome</keyword>
<evidence type="ECO:0000256" key="9">
    <source>
        <dbReference type="SAM" id="Phobius"/>
    </source>
</evidence>
<dbReference type="PANTHER" id="PTHR34093">
    <property type="entry name" value="CHLORIDE CHANNEL CLIC-LIKE PROTEIN 1"/>
    <property type="match status" value="1"/>
</dbReference>
<dbReference type="HOGENOM" id="CLU_034552_0_0_1"/>
<dbReference type="PANTHER" id="PTHR34093:SF1">
    <property type="entry name" value="CHLORIDE CHANNEL CLIC-LIKE PROTEIN 1"/>
    <property type="match status" value="1"/>
</dbReference>
<sequence length="420" mass="47854">MQLSLLIFGIMLVVNGQHEDDEWIDPTDMLNYDAASVSMRKPEEREKIDGVNAEMSSKREIASCPEVSECMIKLKALIKECEEYKKEKAAALQKGTCNPVFKRYLNKLLLEIGKLGFPDANNVVHYDAEVILSRQAVSEIKRYLNDENWKSAAMDDALGEILVNFKYHDYEAWKWKAEDVIGVDIPTLLMVCSVYIAYLCIIEIITTEVWTQISWFAQFKRAFVICFLISFVWNWLYLYKIAFADHQANIAKMNQELIEKCDGLQKITWQDSLYEWLRSTWTLQDDPCKVYYEVLLINPILFTKSLKKPLSHTFTTFITEPMKQVGKGIGEFIKALLKDLPIQLQVPVFCVLGIAVILQGFCYASGMAVGVLMRQPIGNQAQLPPAIPQHNVPQLQHNAGLHQGGGDADYPSRRGNSQPL</sequence>
<dbReference type="Proteomes" id="UP000008672">
    <property type="component" value="Unassembled WGS sequence"/>
</dbReference>
<feature type="signal peptide" evidence="10">
    <location>
        <begin position="1"/>
        <end position="16"/>
    </location>
</feature>
<dbReference type="STRING" id="7897.ENSLACP00000014498"/>
<feature type="transmembrane region" description="Helical" evidence="9">
    <location>
        <begin position="188"/>
        <end position="210"/>
    </location>
</feature>
<reference evidence="11" key="3">
    <citation type="submission" date="2025-09" db="UniProtKB">
        <authorList>
            <consortium name="Ensembl"/>
        </authorList>
    </citation>
    <scope>IDENTIFICATION</scope>
</reference>
<feature type="transmembrane region" description="Helical" evidence="9">
    <location>
        <begin position="222"/>
        <end position="239"/>
    </location>
</feature>
<evidence type="ECO:0000313" key="11">
    <source>
        <dbReference type="Ensembl" id="ENSLACP00000014498.1"/>
    </source>
</evidence>
<dbReference type="InParanoid" id="H3AXX7"/>
<evidence type="ECO:0000256" key="4">
    <source>
        <dbReference type="ARBA" id="ARBA00022692"/>
    </source>
</evidence>
<name>H3AXX7_LATCH</name>
<reference evidence="12" key="1">
    <citation type="submission" date="2011-08" db="EMBL/GenBank/DDBJ databases">
        <title>The draft genome of Latimeria chalumnae.</title>
        <authorList>
            <person name="Di Palma F."/>
            <person name="Alfoldi J."/>
            <person name="Johnson J."/>
            <person name="Berlin A."/>
            <person name="Gnerre S."/>
            <person name="Jaffe D."/>
            <person name="MacCallum I."/>
            <person name="Young S."/>
            <person name="Walker B.J."/>
            <person name="Lander E."/>
            <person name="Lindblad-Toh K."/>
        </authorList>
    </citation>
    <scope>NUCLEOTIDE SEQUENCE [LARGE SCALE GENOMIC DNA]</scope>
    <source>
        <strain evidence="12">Wild caught</strain>
    </source>
</reference>
<dbReference type="Bgee" id="ENSLACG00000012758">
    <property type="expression patterns" value="Expressed in muscle tissue and 5 other cell types or tissues"/>
</dbReference>